<dbReference type="Proteomes" id="UP000321058">
    <property type="component" value="Unassembled WGS sequence"/>
</dbReference>
<reference evidence="1 2" key="1">
    <citation type="submission" date="2019-07" db="EMBL/GenBank/DDBJ databases">
        <title>Whole genome shotgun sequence of Reyranella soli NBRC 108950.</title>
        <authorList>
            <person name="Hosoyama A."/>
            <person name="Uohara A."/>
            <person name="Ohji S."/>
            <person name="Ichikawa N."/>
        </authorList>
    </citation>
    <scope>NUCLEOTIDE SEQUENCE [LARGE SCALE GENOMIC DNA]</scope>
    <source>
        <strain evidence="1 2">NBRC 108950</strain>
    </source>
</reference>
<name>A0A512NF79_9HYPH</name>
<sequence length="162" mass="17352">MSRRRSGIPESVPNGRYDVAAQGLPASRETQASGPNLSSASVSNAWDASWALLLKQVGFHVLETFSAPITGRDGTDKFIQGRSDFEEAVKRLVASIRWPVCPLPSDIARVRAIVKAVASTPANVLVGRLGRAWPSGFHRASRTSLARPAMNIGCVPTVGTRM</sequence>
<organism evidence="1 2">
    <name type="scientific">Reyranella soli</name>
    <dbReference type="NCBI Taxonomy" id="1230389"/>
    <lineage>
        <taxon>Bacteria</taxon>
        <taxon>Pseudomonadati</taxon>
        <taxon>Pseudomonadota</taxon>
        <taxon>Alphaproteobacteria</taxon>
        <taxon>Hyphomicrobiales</taxon>
        <taxon>Reyranellaceae</taxon>
        <taxon>Reyranella</taxon>
    </lineage>
</organism>
<protein>
    <submittedName>
        <fullName evidence="1">Uncharacterized protein</fullName>
    </submittedName>
</protein>
<dbReference type="EMBL" id="BKAJ01000083">
    <property type="protein sequence ID" value="GEP57594.1"/>
    <property type="molecule type" value="Genomic_DNA"/>
</dbReference>
<proteinExistence type="predicted"/>
<evidence type="ECO:0000313" key="1">
    <source>
        <dbReference type="EMBL" id="GEP57594.1"/>
    </source>
</evidence>
<dbReference type="AlphaFoldDB" id="A0A512NF79"/>
<gene>
    <name evidence="1" type="ORF">RSO01_47600</name>
</gene>
<accession>A0A512NF79</accession>
<keyword evidence="2" id="KW-1185">Reference proteome</keyword>
<comment type="caution">
    <text evidence="1">The sequence shown here is derived from an EMBL/GenBank/DDBJ whole genome shotgun (WGS) entry which is preliminary data.</text>
</comment>
<evidence type="ECO:0000313" key="2">
    <source>
        <dbReference type="Proteomes" id="UP000321058"/>
    </source>
</evidence>